<feature type="binding site" evidence="11">
    <location>
        <position position="212"/>
    </location>
    <ligand>
        <name>Mn(2+)</name>
        <dbReference type="ChEBI" id="CHEBI:29035"/>
    </ligand>
</feature>
<gene>
    <name evidence="11" type="primary">leuA</name>
    <name evidence="14" type="ORF">UBAL3_94240039</name>
</gene>
<organism evidence="14 15">
    <name type="scientific">Leptospirillum ferrodiazotrophum</name>
    <dbReference type="NCBI Taxonomy" id="412449"/>
    <lineage>
        <taxon>Bacteria</taxon>
        <taxon>Pseudomonadati</taxon>
        <taxon>Nitrospirota</taxon>
        <taxon>Nitrospiria</taxon>
        <taxon>Nitrospirales</taxon>
        <taxon>Nitrospiraceae</taxon>
        <taxon>Leptospirillum</taxon>
    </lineage>
</organism>
<dbReference type="SUPFAM" id="SSF51569">
    <property type="entry name" value="Aldolase"/>
    <property type="match status" value="1"/>
</dbReference>
<evidence type="ECO:0000256" key="8">
    <source>
        <dbReference type="ARBA" id="ARBA00022723"/>
    </source>
</evidence>
<evidence type="ECO:0000259" key="13">
    <source>
        <dbReference type="PROSITE" id="PS50991"/>
    </source>
</evidence>
<evidence type="ECO:0000256" key="9">
    <source>
        <dbReference type="ARBA" id="ARBA00023211"/>
    </source>
</evidence>
<dbReference type="GO" id="GO:0003985">
    <property type="term" value="F:acetyl-CoA C-acetyltransferase activity"/>
    <property type="evidence" value="ECO:0007669"/>
    <property type="project" value="UniProtKB-UniRule"/>
</dbReference>
<dbReference type="InterPro" id="IPR013785">
    <property type="entry name" value="Aldolase_TIM"/>
</dbReference>
<dbReference type="EC" id="2.3.3.13" evidence="3 11"/>
<protein>
    <recommendedName>
        <fullName evidence="4 11">2-isopropylmalate synthase</fullName>
        <ecNumber evidence="3 11">2.3.3.13</ecNumber>
    </recommendedName>
    <alternativeName>
        <fullName evidence="11">Alpha-IPM synthase</fullName>
    </alternativeName>
    <alternativeName>
        <fullName evidence="11">Alpha-isopropylmalate synthase</fullName>
    </alternativeName>
</protein>
<feature type="region of interest" description="Disordered" evidence="12">
    <location>
        <begin position="1"/>
        <end position="31"/>
    </location>
</feature>
<comment type="similarity">
    <text evidence="2 11">Belongs to the alpha-IPM synthase/homocitrate synthase family. LeuA type 1 subfamily.</text>
</comment>
<dbReference type="Gene3D" id="1.10.238.260">
    <property type="match status" value="1"/>
</dbReference>
<dbReference type="GO" id="GO:0030145">
    <property type="term" value="F:manganese ion binding"/>
    <property type="evidence" value="ECO:0007669"/>
    <property type="project" value="UniProtKB-UniRule"/>
</dbReference>
<dbReference type="SMART" id="SM00917">
    <property type="entry name" value="LeuA_dimer"/>
    <property type="match status" value="1"/>
</dbReference>
<reference evidence="14 15" key="1">
    <citation type="journal article" date="2009" name="Appl. Environ. Microbiol.">
        <title>Community genomic and proteomic analyses of chemoautotrophic iron-oxidizing "Leptospirillum rubarum" (Group II) and "Leptospirillum ferrodiazotrophum" (Group III) bacteria in acid mine drainage biofilms.</title>
        <authorList>
            <person name="Goltsman D.S."/>
            <person name="Denef V.J."/>
            <person name="Singer S.W."/>
            <person name="VerBerkmoes N.C."/>
            <person name="Lefsrud M."/>
            <person name="Mueller R.S."/>
            <person name="Dick G.J."/>
            <person name="Sun C.L."/>
            <person name="Wheeler K.E."/>
            <person name="Zemla A."/>
            <person name="Baker B.J."/>
            <person name="Hauser L."/>
            <person name="Land M."/>
            <person name="Shah M.B."/>
            <person name="Thelen M.P."/>
            <person name="Hettich R.L."/>
            <person name="Banfield J.F."/>
        </authorList>
    </citation>
    <scope>NUCLEOTIDE SEQUENCE [LARGE SCALE GENOMIC DNA]</scope>
</reference>
<evidence type="ECO:0000256" key="10">
    <source>
        <dbReference type="ARBA" id="ARBA00023304"/>
    </source>
</evidence>
<keyword evidence="9 11" id="KW-0464">Manganese</keyword>
<evidence type="ECO:0000313" key="15">
    <source>
        <dbReference type="Proteomes" id="UP000009374"/>
    </source>
</evidence>
<dbReference type="Gene3D" id="3.30.160.270">
    <property type="match status" value="1"/>
</dbReference>
<dbReference type="InterPro" id="IPR050073">
    <property type="entry name" value="2-IPM_HCS-like"/>
</dbReference>
<dbReference type="InterPro" id="IPR054691">
    <property type="entry name" value="LeuA/HCS_post-cat"/>
</dbReference>
<dbReference type="HAMAP" id="MF_01025">
    <property type="entry name" value="LeuA_type1"/>
    <property type="match status" value="1"/>
</dbReference>
<feature type="binding site" evidence="11">
    <location>
        <position position="22"/>
    </location>
    <ligand>
        <name>Mn(2+)</name>
        <dbReference type="ChEBI" id="CHEBI:29035"/>
    </ligand>
</feature>
<evidence type="ECO:0000256" key="6">
    <source>
        <dbReference type="ARBA" id="ARBA00022605"/>
    </source>
</evidence>
<dbReference type="GO" id="GO:0005737">
    <property type="term" value="C:cytoplasm"/>
    <property type="evidence" value="ECO:0007669"/>
    <property type="project" value="UniProtKB-UniRule"/>
</dbReference>
<dbReference type="AlphaFoldDB" id="C6HYG3"/>
<dbReference type="PROSITE" id="PS00816">
    <property type="entry name" value="AIPM_HOMOCIT_SYNTH_2"/>
    <property type="match status" value="1"/>
</dbReference>
<evidence type="ECO:0000256" key="3">
    <source>
        <dbReference type="ARBA" id="ARBA00012973"/>
    </source>
</evidence>
<sequence length="525" mass="56959">MADGDKKKSEERVRIFDTTLRDGEQSPGASMQKEEKLQIARQLEKMGVDILEAGFPVASPDDFAAVCAISEEIRHASVCALSRCRSEDIEAAARSLEKARSPRIHTFLATSALHMEKKLKLSPEEVLETIDRSVRHAVRLVGEVEFSAEDATRSDRDFLARAVGVAIAAGARTINIPDTVGYALPTEFRELLHFLRTTVPGADGVIFSAHCHNDLGLAVANSLAAVEGGARQIECTINGIGERAGNAAMEEVVMALRVRKSFYRLETGIRTEEFVRASRLVSTITGMLVQPNKAIVGANAFAHESGIHQDGLLKDKRTYEIMLPEQVGLSEGSLVLGKHSGRHAFRARIETLGYRLSEEDLSAAFLRFKKLADQKKEIYDEDIETLLSEGSGTPEADRFRLERLAVSGGTLVPPTATIVLSVDGEERQMAGLGTGPVDAIYRTLSNLTGSAARLLSFTIKGITGGSDALGEVTVRLEEEGRVAAGHGADTDILVAAARAYLEALNRLERKKERDRRAGLSSRVSL</sequence>
<comment type="function">
    <text evidence="11">Catalyzes the condensation of the acetyl group of acetyl-CoA with 3-methyl-2-oxobutanoate (2-ketoisovalerate) to form 3-carboxy-3-hydroxy-4-methylpentanoate (2-isopropylmalate).</text>
</comment>
<dbReference type="PROSITE" id="PS50991">
    <property type="entry name" value="PYR_CT"/>
    <property type="match status" value="1"/>
</dbReference>
<dbReference type="GO" id="GO:0003852">
    <property type="term" value="F:2-isopropylmalate synthase activity"/>
    <property type="evidence" value="ECO:0007669"/>
    <property type="project" value="UniProtKB-UniRule"/>
</dbReference>
<comment type="catalytic activity">
    <reaction evidence="11">
        <text>3-methyl-2-oxobutanoate + acetyl-CoA + H2O = (2S)-2-isopropylmalate + CoA + H(+)</text>
        <dbReference type="Rhea" id="RHEA:21524"/>
        <dbReference type="ChEBI" id="CHEBI:1178"/>
        <dbReference type="ChEBI" id="CHEBI:11851"/>
        <dbReference type="ChEBI" id="CHEBI:15377"/>
        <dbReference type="ChEBI" id="CHEBI:15378"/>
        <dbReference type="ChEBI" id="CHEBI:57287"/>
        <dbReference type="ChEBI" id="CHEBI:57288"/>
        <dbReference type="EC" id="2.3.3.13"/>
    </reaction>
</comment>
<dbReference type="GO" id="GO:0009098">
    <property type="term" value="P:L-leucine biosynthetic process"/>
    <property type="evidence" value="ECO:0007669"/>
    <property type="project" value="UniProtKB-UniRule"/>
</dbReference>
<evidence type="ECO:0000256" key="1">
    <source>
        <dbReference type="ARBA" id="ARBA00004689"/>
    </source>
</evidence>
<keyword evidence="7 11" id="KW-0808">Transferase</keyword>
<dbReference type="FunFam" id="1.10.238.260:FF:000001">
    <property type="entry name" value="2-isopropylmalate synthase"/>
    <property type="match status" value="1"/>
</dbReference>
<feature type="region of interest" description="Regulatory domain" evidence="11">
    <location>
        <begin position="400"/>
        <end position="525"/>
    </location>
</feature>
<feature type="binding site" evidence="11">
    <location>
        <position position="246"/>
    </location>
    <ligand>
        <name>Mn(2+)</name>
        <dbReference type="ChEBI" id="CHEBI:29035"/>
    </ligand>
</feature>
<dbReference type="InterPro" id="IPR013709">
    <property type="entry name" value="2-isopropylmalate_synth_dimer"/>
</dbReference>
<dbReference type="Pfam" id="PF00682">
    <property type="entry name" value="HMGL-like"/>
    <property type="match status" value="1"/>
</dbReference>
<dbReference type="Proteomes" id="UP000009374">
    <property type="component" value="Unassembled WGS sequence"/>
</dbReference>
<evidence type="ECO:0000256" key="5">
    <source>
        <dbReference type="ARBA" id="ARBA00022430"/>
    </source>
</evidence>
<dbReference type="PANTHER" id="PTHR10277:SF9">
    <property type="entry name" value="2-ISOPROPYLMALATE SYNTHASE 1, CHLOROPLASTIC-RELATED"/>
    <property type="match status" value="1"/>
</dbReference>
<dbReference type="UniPathway" id="UPA00048">
    <property type="reaction ID" value="UER00070"/>
</dbReference>
<keyword evidence="11" id="KW-0963">Cytoplasm</keyword>
<dbReference type="InterPro" id="IPR002034">
    <property type="entry name" value="AIPM/Hcit_synth_CS"/>
</dbReference>
<evidence type="ECO:0000313" key="14">
    <source>
        <dbReference type="EMBL" id="EES52248.1"/>
    </source>
</evidence>
<comment type="pathway">
    <text evidence="1 11">Amino-acid biosynthesis; L-leucine biosynthesis; L-leucine from 3-methyl-2-oxobutanoate: step 1/4.</text>
</comment>
<dbReference type="Pfam" id="PF22617">
    <property type="entry name" value="HCS_D2"/>
    <property type="match status" value="1"/>
</dbReference>
<keyword evidence="5 11" id="KW-0432">Leucine biosynthesis</keyword>
<feature type="compositionally biased region" description="Basic and acidic residues" evidence="12">
    <location>
        <begin position="1"/>
        <end position="24"/>
    </location>
</feature>
<keyword evidence="8 11" id="KW-0479">Metal-binding</keyword>
<evidence type="ECO:0000256" key="7">
    <source>
        <dbReference type="ARBA" id="ARBA00022679"/>
    </source>
</evidence>
<proteinExistence type="inferred from homology"/>
<dbReference type="CDD" id="cd07940">
    <property type="entry name" value="DRE_TIM_IPMS"/>
    <property type="match status" value="1"/>
</dbReference>
<dbReference type="PANTHER" id="PTHR10277">
    <property type="entry name" value="HOMOCITRATE SYNTHASE-RELATED"/>
    <property type="match status" value="1"/>
</dbReference>
<dbReference type="FunFam" id="3.20.20.70:FF:000010">
    <property type="entry name" value="2-isopropylmalate synthase"/>
    <property type="match status" value="1"/>
</dbReference>
<dbReference type="NCBIfam" id="NF002086">
    <property type="entry name" value="PRK00915.1-3"/>
    <property type="match status" value="1"/>
</dbReference>
<dbReference type="FunFam" id="3.30.160.270:FF:000003">
    <property type="entry name" value="2-isopropylmalate synthase"/>
    <property type="match status" value="1"/>
</dbReference>
<keyword evidence="10 11" id="KW-0100">Branched-chain amino acid biosynthesis</keyword>
<name>C6HYG3_9BACT</name>
<feature type="binding site" evidence="11">
    <location>
        <position position="210"/>
    </location>
    <ligand>
        <name>Mn(2+)</name>
        <dbReference type="ChEBI" id="CHEBI:29035"/>
    </ligand>
</feature>
<dbReference type="Gene3D" id="3.20.20.70">
    <property type="entry name" value="Aldolase class I"/>
    <property type="match status" value="1"/>
</dbReference>
<feature type="domain" description="Pyruvate carboxyltransferase" evidence="13">
    <location>
        <begin position="13"/>
        <end position="275"/>
    </location>
</feature>
<dbReference type="InterPro" id="IPR005671">
    <property type="entry name" value="LeuA_bact_synth"/>
</dbReference>
<dbReference type="NCBIfam" id="NF002087">
    <property type="entry name" value="PRK00915.1-4"/>
    <property type="match status" value="1"/>
</dbReference>
<dbReference type="NCBIfam" id="TIGR00973">
    <property type="entry name" value="leuA_bact"/>
    <property type="match status" value="1"/>
</dbReference>
<dbReference type="PROSITE" id="PS00815">
    <property type="entry name" value="AIPM_HOMOCIT_SYNTH_1"/>
    <property type="match status" value="1"/>
</dbReference>
<dbReference type="SUPFAM" id="SSF110921">
    <property type="entry name" value="2-isopropylmalate synthase LeuA, allosteric (dimerisation) domain"/>
    <property type="match status" value="1"/>
</dbReference>
<evidence type="ECO:0000256" key="11">
    <source>
        <dbReference type="HAMAP-Rule" id="MF_01025"/>
    </source>
</evidence>
<dbReference type="InterPro" id="IPR036230">
    <property type="entry name" value="LeuA_allosteric_dom_sf"/>
</dbReference>
<dbReference type="EMBL" id="GG693878">
    <property type="protein sequence ID" value="EES52248.1"/>
    <property type="molecule type" value="Genomic_DNA"/>
</dbReference>
<evidence type="ECO:0000256" key="12">
    <source>
        <dbReference type="SAM" id="MobiDB-lite"/>
    </source>
</evidence>
<dbReference type="InterPro" id="IPR000891">
    <property type="entry name" value="PYR_CT"/>
</dbReference>
<evidence type="ECO:0000256" key="4">
    <source>
        <dbReference type="ARBA" id="ARBA00018198"/>
    </source>
</evidence>
<dbReference type="Pfam" id="PF08502">
    <property type="entry name" value="LeuA_dimer"/>
    <property type="match status" value="1"/>
</dbReference>
<accession>C6HYG3</accession>
<keyword evidence="15" id="KW-1185">Reference proteome</keyword>
<comment type="subunit">
    <text evidence="11">Homodimer.</text>
</comment>
<comment type="cofactor">
    <cofactor evidence="11">
        <name>Mn(2+)</name>
        <dbReference type="ChEBI" id="CHEBI:29035"/>
    </cofactor>
</comment>
<keyword evidence="6 11" id="KW-0028">Amino-acid biosynthesis</keyword>
<evidence type="ECO:0000256" key="2">
    <source>
        <dbReference type="ARBA" id="ARBA00009396"/>
    </source>
</evidence>